<gene>
    <name evidence="2" type="ORF">RUMCAL_02328</name>
</gene>
<dbReference type="Proteomes" id="UP000016662">
    <property type="component" value="Unassembled WGS sequence"/>
</dbReference>
<evidence type="ECO:0000313" key="2">
    <source>
        <dbReference type="EMBL" id="ERJ93012.1"/>
    </source>
</evidence>
<keyword evidence="1" id="KW-0472">Membrane</keyword>
<protein>
    <submittedName>
        <fullName evidence="2">Uncharacterized protein</fullName>
    </submittedName>
</protein>
<organism evidence="2 3">
    <name type="scientific">Ruminococcus callidus ATCC 27760</name>
    <dbReference type="NCBI Taxonomy" id="411473"/>
    <lineage>
        <taxon>Bacteria</taxon>
        <taxon>Bacillati</taxon>
        <taxon>Bacillota</taxon>
        <taxon>Clostridia</taxon>
        <taxon>Eubacteriales</taxon>
        <taxon>Oscillospiraceae</taxon>
        <taxon>Ruminococcus</taxon>
    </lineage>
</organism>
<dbReference type="STRING" id="411473.RUMCAL_02328"/>
<proteinExistence type="predicted"/>
<name>U2KL53_9FIRM</name>
<dbReference type="AlphaFoldDB" id="U2KL53"/>
<comment type="caution">
    <text evidence="2">The sequence shown here is derived from an EMBL/GenBank/DDBJ whole genome shotgun (WGS) entry which is preliminary data.</text>
</comment>
<keyword evidence="3" id="KW-1185">Reference proteome</keyword>
<evidence type="ECO:0000313" key="3">
    <source>
        <dbReference type="Proteomes" id="UP000016662"/>
    </source>
</evidence>
<dbReference type="EMBL" id="AWVF01000290">
    <property type="protein sequence ID" value="ERJ93012.1"/>
    <property type="molecule type" value="Genomic_DNA"/>
</dbReference>
<evidence type="ECO:0000256" key="1">
    <source>
        <dbReference type="SAM" id="Phobius"/>
    </source>
</evidence>
<feature type="transmembrane region" description="Helical" evidence="1">
    <location>
        <begin position="20"/>
        <end position="40"/>
    </location>
</feature>
<keyword evidence="1" id="KW-1133">Transmembrane helix</keyword>
<reference evidence="2 3" key="1">
    <citation type="submission" date="2013-07" db="EMBL/GenBank/DDBJ databases">
        <authorList>
            <person name="Weinstock G."/>
            <person name="Sodergren E."/>
            <person name="Wylie T."/>
            <person name="Fulton L."/>
            <person name="Fulton R."/>
            <person name="Fronick C."/>
            <person name="O'Laughlin M."/>
            <person name="Godfrey J."/>
            <person name="Miner T."/>
            <person name="Herter B."/>
            <person name="Appelbaum E."/>
            <person name="Cordes M."/>
            <person name="Lek S."/>
            <person name="Wollam A."/>
            <person name="Pepin K.H."/>
            <person name="Palsikar V.B."/>
            <person name="Mitreva M."/>
            <person name="Wilson R.K."/>
        </authorList>
    </citation>
    <scope>NUCLEOTIDE SEQUENCE [LARGE SCALE GENOMIC DNA]</scope>
    <source>
        <strain evidence="2 3">ATCC 27760</strain>
    </source>
</reference>
<keyword evidence="1" id="KW-0812">Transmembrane</keyword>
<accession>U2KL53</accession>
<dbReference type="HOGENOM" id="CLU_3204881_0_0_9"/>
<sequence>MYNNHCTCVMLYMHKYRIIICIYTFFIFILTLWYILWYNLNRIIF</sequence>